<accession>A0A4C1UE45</accession>
<evidence type="ECO:0000313" key="2">
    <source>
        <dbReference type="Proteomes" id="UP000299102"/>
    </source>
</evidence>
<keyword evidence="2" id="KW-1185">Reference proteome</keyword>
<proteinExistence type="predicted"/>
<organism evidence="1 2">
    <name type="scientific">Eumeta variegata</name>
    <name type="common">Bagworm moth</name>
    <name type="synonym">Eumeta japonica</name>
    <dbReference type="NCBI Taxonomy" id="151549"/>
    <lineage>
        <taxon>Eukaryota</taxon>
        <taxon>Metazoa</taxon>
        <taxon>Ecdysozoa</taxon>
        <taxon>Arthropoda</taxon>
        <taxon>Hexapoda</taxon>
        <taxon>Insecta</taxon>
        <taxon>Pterygota</taxon>
        <taxon>Neoptera</taxon>
        <taxon>Endopterygota</taxon>
        <taxon>Lepidoptera</taxon>
        <taxon>Glossata</taxon>
        <taxon>Ditrysia</taxon>
        <taxon>Tineoidea</taxon>
        <taxon>Psychidae</taxon>
        <taxon>Oiketicinae</taxon>
        <taxon>Eumeta</taxon>
    </lineage>
</organism>
<dbReference type="AlphaFoldDB" id="A0A4C1UE45"/>
<evidence type="ECO:0000313" key="1">
    <source>
        <dbReference type="EMBL" id="GBP24204.1"/>
    </source>
</evidence>
<dbReference type="EMBL" id="BGZK01000158">
    <property type="protein sequence ID" value="GBP24204.1"/>
    <property type="molecule type" value="Genomic_DNA"/>
</dbReference>
<gene>
    <name evidence="1" type="ORF">EVAR_10431_1</name>
</gene>
<comment type="caution">
    <text evidence="1">The sequence shown here is derived from an EMBL/GenBank/DDBJ whole genome shotgun (WGS) entry which is preliminary data.</text>
</comment>
<reference evidence="1 2" key="1">
    <citation type="journal article" date="2019" name="Commun. Biol.">
        <title>The bagworm genome reveals a unique fibroin gene that provides high tensile strength.</title>
        <authorList>
            <person name="Kono N."/>
            <person name="Nakamura H."/>
            <person name="Ohtoshi R."/>
            <person name="Tomita M."/>
            <person name="Numata K."/>
            <person name="Arakawa K."/>
        </authorList>
    </citation>
    <scope>NUCLEOTIDE SEQUENCE [LARGE SCALE GENOMIC DNA]</scope>
</reference>
<dbReference type="Proteomes" id="UP000299102">
    <property type="component" value="Unassembled WGS sequence"/>
</dbReference>
<name>A0A4C1UE45_EUMVA</name>
<sequence length="142" mass="15998">MKIIALHRIREYVSGRMRTRHNTDHALCNCALASIGDVQTNGVARVTSSLLRLRATRFRSQQRTLVVSPCPPICLSVRGLPQRFLEIEKCDLVWFYCQLPCGIHAMGKEEEANTLEDELITSKKLEVLLGSEKLETEKNGSS</sequence>
<protein>
    <submittedName>
        <fullName evidence="1">Uncharacterized protein</fullName>
    </submittedName>
</protein>